<comment type="caution">
    <text evidence="2">The sequence shown here is derived from an EMBL/GenBank/DDBJ whole genome shotgun (WGS) entry which is preliminary data.</text>
</comment>
<dbReference type="AlphaFoldDB" id="A0A9P7KNX9"/>
<feature type="compositionally biased region" description="Basic and acidic residues" evidence="1">
    <location>
        <begin position="19"/>
        <end position="29"/>
    </location>
</feature>
<evidence type="ECO:0000256" key="1">
    <source>
        <dbReference type="SAM" id="MobiDB-lite"/>
    </source>
</evidence>
<protein>
    <submittedName>
        <fullName evidence="2">Uncharacterized protein</fullName>
    </submittedName>
</protein>
<evidence type="ECO:0000313" key="3">
    <source>
        <dbReference type="Proteomes" id="UP000782241"/>
    </source>
</evidence>
<evidence type="ECO:0000313" key="2">
    <source>
        <dbReference type="EMBL" id="KAG5660251.1"/>
    </source>
</evidence>
<gene>
    <name evidence="2" type="ORF">KAF25_003773</name>
</gene>
<feature type="compositionally biased region" description="Polar residues" evidence="1">
    <location>
        <begin position="8"/>
        <end position="18"/>
    </location>
</feature>
<keyword evidence="3" id="KW-1185">Reference proteome</keyword>
<accession>A0A9P7KNX9</accession>
<name>A0A9P7KNX9_9HYPO</name>
<dbReference type="EMBL" id="JAGPUO010000010">
    <property type="protein sequence ID" value="KAG5660251.1"/>
    <property type="molecule type" value="Genomic_DNA"/>
</dbReference>
<reference evidence="2" key="1">
    <citation type="submission" date="2021-04" db="EMBL/GenBank/DDBJ databases">
        <title>Draft genome of Fusarium avenaceum strain F156N33, isolated from an atmospheric sample in Virginia.</title>
        <authorList>
            <person name="Yang S."/>
            <person name="Vinatzer B.A."/>
            <person name="Coleman J."/>
        </authorList>
    </citation>
    <scope>NUCLEOTIDE SEQUENCE</scope>
    <source>
        <strain evidence="2">F156N33</strain>
    </source>
</reference>
<sequence>MTDKHPSNDSNHVSQATKSEPEIPPHQRKLNFDHRLVTITISELNTIKSLIESPDALSVADLRVWLGKRDETHNPSDHPPGWQLGQCKHLLPCKQDEQRSAPETLPVPDQPDESPLPPIAAVCHDIPNTKCPSMNIAKEILGQRQASTYYARHIECSSIIMDALTVPLMPLLPHVETPEMAALFERLDIAQWKLSMLVLNVGHYCGISVSKGTSADR</sequence>
<dbReference type="Proteomes" id="UP000782241">
    <property type="component" value="Unassembled WGS sequence"/>
</dbReference>
<proteinExistence type="predicted"/>
<feature type="region of interest" description="Disordered" evidence="1">
    <location>
        <begin position="1"/>
        <end position="29"/>
    </location>
</feature>
<organism evidence="2 3">
    <name type="scientific">Fusarium avenaceum</name>
    <dbReference type="NCBI Taxonomy" id="40199"/>
    <lineage>
        <taxon>Eukaryota</taxon>
        <taxon>Fungi</taxon>
        <taxon>Dikarya</taxon>
        <taxon>Ascomycota</taxon>
        <taxon>Pezizomycotina</taxon>
        <taxon>Sordariomycetes</taxon>
        <taxon>Hypocreomycetidae</taxon>
        <taxon>Hypocreales</taxon>
        <taxon>Nectriaceae</taxon>
        <taxon>Fusarium</taxon>
        <taxon>Fusarium tricinctum species complex</taxon>
    </lineage>
</organism>